<gene>
    <name evidence="3" type="ORF">E3N88_18395</name>
</gene>
<evidence type="ECO:0000256" key="1">
    <source>
        <dbReference type="SAM" id="MobiDB-lite"/>
    </source>
</evidence>
<comment type="caution">
    <text evidence="3">The sequence shown here is derived from an EMBL/GenBank/DDBJ whole genome shotgun (WGS) entry which is preliminary data.</text>
</comment>
<keyword evidence="2" id="KW-0472">Membrane</keyword>
<keyword evidence="2" id="KW-1133">Transmembrane helix</keyword>
<keyword evidence="4" id="KW-1185">Reference proteome</keyword>
<dbReference type="EMBL" id="SZYD01000010">
    <property type="protein sequence ID" value="KAD4981724.1"/>
    <property type="molecule type" value="Genomic_DNA"/>
</dbReference>
<feature type="transmembrane region" description="Helical" evidence="2">
    <location>
        <begin position="12"/>
        <end position="38"/>
    </location>
</feature>
<keyword evidence="2" id="KW-0812">Transmembrane</keyword>
<dbReference type="Proteomes" id="UP000326396">
    <property type="component" value="Linkage Group LG18"/>
</dbReference>
<name>A0A5N6NLN9_9ASTR</name>
<protein>
    <submittedName>
        <fullName evidence="3">Uncharacterized protein</fullName>
    </submittedName>
</protein>
<evidence type="ECO:0000313" key="4">
    <source>
        <dbReference type="Proteomes" id="UP000326396"/>
    </source>
</evidence>
<evidence type="ECO:0000256" key="2">
    <source>
        <dbReference type="SAM" id="Phobius"/>
    </source>
</evidence>
<proteinExistence type="predicted"/>
<dbReference type="AlphaFoldDB" id="A0A5N6NLN9"/>
<feature type="region of interest" description="Disordered" evidence="1">
    <location>
        <begin position="41"/>
        <end position="95"/>
    </location>
</feature>
<reference evidence="3 4" key="1">
    <citation type="submission" date="2019-05" db="EMBL/GenBank/DDBJ databases">
        <title>Mikania micrantha, genome provides insights into the molecular mechanism of rapid growth.</title>
        <authorList>
            <person name="Liu B."/>
        </authorList>
    </citation>
    <scope>NUCLEOTIDE SEQUENCE [LARGE SCALE GENOMIC DNA]</scope>
    <source>
        <strain evidence="3">NLD-2019</strain>
        <tissue evidence="3">Leaf</tissue>
    </source>
</reference>
<evidence type="ECO:0000313" key="3">
    <source>
        <dbReference type="EMBL" id="KAD4981724.1"/>
    </source>
</evidence>
<sequence>MEAPPPVRRPTTPLAVGAVGEIVVVVVVVSLIPGALLITEEPPPPQTSSAASSSPPSSPHTTASPAADLPVPPPPETSSSAPAGQPPSPPLITYSRRTSSTIPAFNQFTTTQPFSTSQTDSNQPPPNSNRARPSHLRQNRVIPGLKTKLISISQLDEQGLDVNFGSGKWKVIKGNVVIAQGKKQGSLYLQPLLRPHGCHQLGKFRIKEGNLGDEVRLRVNRIHMTR</sequence>
<feature type="region of interest" description="Disordered" evidence="1">
    <location>
        <begin position="110"/>
        <end position="135"/>
    </location>
</feature>
<dbReference type="OrthoDB" id="1938800at2759"/>
<feature type="compositionally biased region" description="Low complexity" evidence="1">
    <location>
        <begin position="110"/>
        <end position="121"/>
    </location>
</feature>
<accession>A0A5N6NLN9</accession>
<organism evidence="3 4">
    <name type="scientific">Mikania micrantha</name>
    <name type="common">bitter vine</name>
    <dbReference type="NCBI Taxonomy" id="192012"/>
    <lineage>
        <taxon>Eukaryota</taxon>
        <taxon>Viridiplantae</taxon>
        <taxon>Streptophyta</taxon>
        <taxon>Embryophyta</taxon>
        <taxon>Tracheophyta</taxon>
        <taxon>Spermatophyta</taxon>
        <taxon>Magnoliopsida</taxon>
        <taxon>eudicotyledons</taxon>
        <taxon>Gunneridae</taxon>
        <taxon>Pentapetalae</taxon>
        <taxon>asterids</taxon>
        <taxon>campanulids</taxon>
        <taxon>Asterales</taxon>
        <taxon>Asteraceae</taxon>
        <taxon>Asteroideae</taxon>
        <taxon>Heliantheae alliance</taxon>
        <taxon>Eupatorieae</taxon>
        <taxon>Mikania</taxon>
    </lineage>
</organism>
<feature type="compositionally biased region" description="Low complexity" evidence="1">
    <location>
        <begin position="47"/>
        <end position="69"/>
    </location>
</feature>